<keyword evidence="2 5" id="KW-0378">Hydrolase</keyword>
<keyword evidence="6" id="KW-1185">Reference proteome</keyword>
<dbReference type="InterPro" id="IPR023296">
    <property type="entry name" value="Glyco_hydro_beta-prop_sf"/>
</dbReference>
<dbReference type="GO" id="GO:0004575">
    <property type="term" value="F:sucrose alpha-glucosidase activity"/>
    <property type="evidence" value="ECO:0007669"/>
    <property type="project" value="TreeGrafter"/>
</dbReference>
<dbReference type="SUPFAM" id="SSF75005">
    <property type="entry name" value="Arabinanase/levansucrase/invertase"/>
    <property type="match status" value="1"/>
</dbReference>
<evidence type="ECO:0000256" key="2">
    <source>
        <dbReference type="ARBA" id="ARBA00022801"/>
    </source>
</evidence>
<sequence>MPQMPAVRRRAVLAAGGAVSLAACTASNERPPGGDLPVTRRPAYHLTPPAHWMNDPQRPLFRDGQWHLYYLYNADFPHGNGTAWARAVSVDMVTWRPAGVAIPKYVDAWGDIESGSAVVDEQGTAGFGAGAVVALATQQVDGVQRQSLFVSRDGGRTFDPAPGNPVLGNPGTADFRDPKVVYDAVGERWVMVLAEGQRLGFYASTDLREWTYLSDFTTSDLGLLECPDLFEMSLDADPDSRVWVLLASANGAAEGRTTGTVYWTGTWAADTFVADDHPHRWLDAGPDLYATVTWSDPRDPEDAQRARRYALGWLNGWAYAAERSGTEWQGGSQSVVREIELVSHLADAPVLASRPLSALSDLMTGPALSDPTRPGTASFHVEVDLEGATAPVELTLRGDAAALVVRADPGTREIGVHRVGVRVPHDEAWELEHVSRVPDGGSMSRWGVWVDAGSVEIFLEDGSLSFSTAVDLGDPASLTVEHAGVTAATVRSLSS</sequence>
<evidence type="ECO:0000313" key="6">
    <source>
        <dbReference type="Proteomes" id="UP000297496"/>
    </source>
</evidence>
<gene>
    <name evidence="5" type="ORF">EXE59_07055</name>
</gene>
<dbReference type="Gene3D" id="2.60.120.560">
    <property type="entry name" value="Exo-inulinase, domain 1"/>
    <property type="match status" value="1"/>
</dbReference>
<dbReference type="CDD" id="cd18622">
    <property type="entry name" value="GH32_Inu-like"/>
    <property type="match status" value="1"/>
</dbReference>
<dbReference type="AlphaFoldDB" id="A0A4Z1C932"/>
<dbReference type="GO" id="GO:0005737">
    <property type="term" value="C:cytoplasm"/>
    <property type="evidence" value="ECO:0007669"/>
    <property type="project" value="TreeGrafter"/>
</dbReference>
<comment type="caution">
    <text evidence="5">The sequence shown here is derived from an EMBL/GenBank/DDBJ whole genome shotgun (WGS) entry which is preliminary data.</text>
</comment>
<protein>
    <submittedName>
        <fullName evidence="5">Glycoside hydrolase family 32 protein</fullName>
    </submittedName>
</protein>
<dbReference type="InterPro" id="IPR013320">
    <property type="entry name" value="ConA-like_dom_sf"/>
</dbReference>
<dbReference type="PANTHER" id="PTHR42800">
    <property type="entry name" value="EXOINULINASE INUD (AFU_ORTHOLOGUE AFUA_5G00480)"/>
    <property type="match status" value="1"/>
</dbReference>
<evidence type="ECO:0000256" key="3">
    <source>
        <dbReference type="ARBA" id="ARBA00023295"/>
    </source>
</evidence>
<dbReference type="GO" id="GO:0005987">
    <property type="term" value="P:sucrose catabolic process"/>
    <property type="evidence" value="ECO:0007669"/>
    <property type="project" value="TreeGrafter"/>
</dbReference>
<keyword evidence="3" id="KW-0326">Glycosidase</keyword>
<comment type="similarity">
    <text evidence="1">Belongs to the glycosyl hydrolase 32 family.</text>
</comment>
<dbReference type="SMART" id="SM00640">
    <property type="entry name" value="Glyco_32"/>
    <property type="match status" value="1"/>
</dbReference>
<dbReference type="SUPFAM" id="SSF49899">
    <property type="entry name" value="Concanavalin A-like lectins/glucanases"/>
    <property type="match status" value="1"/>
</dbReference>
<dbReference type="PANTHER" id="PTHR42800:SF1">
    <property type="entry name" value="EXOINULINASE INUD (AFU_ORTHOLOGUE AFUA_5G00480)"/>
    <property type="match status" value="1"/>
</dbReference>
<dbReference type="EMBL" id="SRRO01000001">
    <property type="protein sequence ID" value="TGN63736.1"/>
    <property type="molecule type" value="Genomic_DNA"/>
</dbReference>
<dbReference type="InterPro" id="IPR013148">
    <property type="entry name" value="Glyco_hydro_32_N"/>
</dbReference>
<name>A0A4Z1C932_9ACTN</name>
<reference evidence="5 6" key="1">
    <citation type="submission" date="2019-04" db="EMBL/GenBank/DDBJ databases">
        <title>Three New Species of Nocardioides, Nocardioides euryhalodurans sp. nov., Nocardioides seonyuensis sp. nov. and Nocardioides eburneoflavus sp. nov. Isolated from Soil.</title>
        <authorList>
            <person name="Roh S.G."/>
            <person name="Lee C."/>
            <person name="Kim M.-K."/>
            <person name="Kim S.B."/>
        </authorList>
    </citation>
    <scope>NUCLEOTIDE SEQUENCE [LARGE SCALE GENOMIC DNA]</scope>
    <source>
        <strain evidence="5 6">MMS17-SY213</strain>
    </source>
</reference>
<evidence type="ECO:0000256" key="1">
    <source>
        <dbReference type="ARBA" id="ARBA00009902"/>
    </source>
</evidence>
<dbReference type="OrthoDB" id="9776657at2"/>
<dbReference type="InterPro" id="IPR001362">
    <property type="entry name" value="Glyco_hydro_32"/>
</dbReference>
<organism evidence="5 6">
    <name type="scientific">Nocardioides eburneiflavus</name>
    <dbReference type="NCBI Taxonomy" id="2518372"/>
    <lineage>
        <taxon>Bacteria</taxon>
        <taxon>Bacillati</taxon>
        <taxon>Actinomycetota</taxon>
        <taxon>Actinomycetes</taxon>
        <taxon>Propionibacteriales</taxon>
        <taxon>Nocardioidaceae</taxon>
        <taxon>Nocardioides</taxon>
    </lineage>
</organism>
<dbReference type="Proteomes" id="UP000297496">
    <property type="component" value="Unassembled WGS sequence"/>
</dbReference>
<evidence type="ECO:0000313" key="5">
    <source>
        <dbReference type="EMBL" id="TGN63736.1"/>
    </source>
</evidence>
<accession>A0A4Z1C932</accession>
<feature type="domain" description="Glycosyl hydrolase family 32 N-terminal" evidence="4">
    <location>
        <begin position="45"/>
        <end position="343"/>
    </location>
</feature>
<evidence type="ECO:0000259" key="4">
    <source>
        <dbReference type="Pfam" id="PF00251"/>
    </source>
</evidence>
<proteinExistence type="inferred from homology"/>
<dbReference type="Pfam" id="PF00251">
    <property type="entry name" value="Glyco_hydro_32N"/>
    <property type="match status" value="1"/>
</dbReference>
<dbReference type="Gene3D" id="2.115.10.20">
    <property type="entry name" value="Glycosyl hydrolase domain, family 43"/>
    <property type="match status" value="1"/>
</dbReference>